<dbReference type="SUPFAM" id="SSF53474">
    <property type="entry name" value="alpha/beta-Hydrolases"/>
    <property type="match status" value="1"/>
</dbReference>
<dbReference type="GO" id="GO:0016787">
    <property type="term" value="F:hydrolase activity"/>
    <property type="evidence" value="ECO:0007669"/>
    <property type="project" value="UniProtKB-KW"/>
</dbReference>
<dbReference type="Proteomes" id="UP000247892">
    <property type="component" value="Unassembled WGS sequence"/>
</dbReference>
<proteinExistence type="predicted"/>
<accession>A0A318LCS0</accession>
<evidence type="ECO:0000313" key="3">
    <source>
        <dbReference type="EMBL" id="PXY21573.1"/>
    </source>
</evidence>
<organism evidence="3 4">
    <name type="scientific">Prauserella flavalba</name>
    <dbReference type="NCBI Taxonomy" id="1477506"/>
    <lineage>
        <taxon>Bacteria</taxon>
        <taxon>Bacillati</taxon>
        <taxon>Actinomycetota</taxon>
        <taxon>Actinomycetes</taxon>
        <taxon>Pseudonocardiales</taxon>
        <taxon>Pseudonocardiaceae</taxon>
        <taxon>Prauserella</taxon>
    </lineage>
</organism>
<dbReference type="PANTHER" id="PTHR48081:SF33">
    <property type="entry name" value="KYNURENINE FORMAMIDASE"/>
    <property type="match status" value="1"/>
</dbReference>
<gene>
    <name evidence="3" type="ORF">BA062_32215</name>
</gene>
<keyword evidence="1" id="KW-0378">Hydrolase</keyword>
<comment type="caution">
    <text evidence="3">The sequence shown here is derived from an EMBL/GenBank/DDBJ whole genome shotgun (WGS) entry which is preliminary data.</text>
</comment>
<dbReference type="OrthoDB" id="255603at2"/>
<dbReference type="InterPro" id="IPR029058">
    <property type="entry name" value="AB_hydrolase_fold"/>
</dbReference>
<dbReference type="RefSeq" id="WP_110343004.1">
    <property type="nucleotide sequence ID" value="NZ_MASU01000015.1"/>
</dbReference>
<dbReference type="Pfam" id="PF20434">
    <property type="entry name" value="BD-FAE"/>
    <property type="match status" value="1"/>
</dbReference>
<dbReference type="EMBL" id="MASU01000015">
    <property type="protein sequence ID" value="PXY21573.1"/>
    <property type="molecule type" value="Genomic_DNA"/>
</dbReference>
<dbReference type="PANTHER" id="PTHR48081">
    <property type="entry name" value="AB HYDROLASE SUPERFAMILY PROTEIN C4A8.06C"/>
    <property type="match status" value="1"/>
</dbReference>
<dbReference type="AlphaFoldDB" id="A0A318LCS0"/>
<dbReference type="InterPro" id="IPR050300">
    <property type="entry name" value="GDXG_lipolytic_enzyme"/>
</dbReference>
<reference evidence="3 4" key="1">
    <citation type="submission" date="2016-07" db="EMBL/GenBank/DDBJ databases">
        <title>Draft genome sequence of Prauserella sp. YIM 121212, isolated from alkaline soil.</title>
        <authorList>
            <person name="Ruckert C."/>
            <person name="Albersmeier A."/>
            <person name="Jiang C.-L."/>
            <person name="Jiang Y."/>
            <person name="Kalinowski J."/>
            <person name="Schneider O."/>
            <person name="Winkler A."/>
            <person name="Zotchev S.B."/>
        </authorList>
    </citation>
    <scope>NUCLEOTIDE SEQUENCE [LARGE SCALE GENOMIC DNA]</scope>
    <source>
        <strain evidence="3 4">YIM 121212</strain>
    </source>
</reference>
<dbReference type="InterPro" id="IPR049492">
    <property type="entry name" value="BD-FAE-like_dom"/>
</dbReference>
<evidence type="ECO:0000256" key="1">
    <source>
        <dbReference type="ARBA" id="ARBA00022801"/>
    </source>
</evidence>
<keyword evidence="4" id="KW-1185">Reference proteome</keyword>
<feature type="domain" description="BD-FAE-like" evidence="2">
    <location>
        <begin position="25"/>
        <end position="121"/>
    </location>
</feature>
<sequence length="237" mass="25060">MGRSILTRPAPEPDEELRYGGQVADVWLPVTTGKPLIVLVHGGFWRAEHDRTHIRVLCRALRDAGWPVAASEYRRVAGNPGQTVADIRTALSVLPERLPANGVVLMGHSAGGHLALWAASTYPPRGLLGVIALAPVADLAAAHEAHLDDGAVADFLGGAPSARPDLDPRLLDAPPCPVVLVHGRDDTLVPVAQSRSYAAAHPGARLVVLPGIQHFEPIDPSSTAWPVVLAELKGLSR</sequence>
<protein>
    <recommendedName>
        <fullName evidence="2">BD-FAE-like domain-containing protein</fullName>
    </recommendedName>
</protein>
<evidence type="ECO:0000259" key="2">
    <source>
        <dbReference type="Pfam" id="PF20434"/>
    </source>
</evidence>
<evidence type="ECO:0000313" key="4">
    <source>
        <dbReference type="Proteomes" id="UP000247892"/>
    </source>
</evidence>
<dbReference type="Gene3D" id="3.40.50.1820">
    <property type="entry name" value="alpha/beta hydrolase"/>
    <property type="match status" value="1"/>
</dbReference>
<name>A0A318LCS0_9PSEU</name>